<comment type="subcellular location">
    <subcellularLocation>
        <location evidence="1">Nucleus</location>
    </subcellularLocation>
</comment>
<evidence type="ECO:0000256" key="2">
    <source>
        <dbReference type="ARBA" id="ARBA00022574"/>
    </source>
</evidence>
<evidence type="ECO:0000256" key="1">
    <source>
        <dbReference type="ARBA" id="ARBA00004123"/>
    </source>
</evidence>
<evidence type="ECO:0000256" key="6">
    <source>
        <dbReference type="SAM" id="MobiDB-lite"/>
    </source>
</evidence>
<dbReference type="GO" id="GO:0005634">
    <property type="term" value="C:nucleus"/>
    <property type="evidence" value="ECO:0007669"/>
    <property type="project" value="UniProtKB-SubCell"/>
</dbReference>
<dbReference type="GO" id="GO:0006400">
    <property type="term" value="P:tRNA modification"/>
    <property type="evidence" value="ECO:0007669"/>
    <property type="project" value="TreeGrafter"/>
</dbReference>
<sequence length="472" mass="52298">MKQLLSCDGNRILVGLKDRAFLVMDSTSASSIVELSQFPEESNVKQQQPRNDQAELNDITAVALASFALPNSKTETLFCAVARYNKSFAVYAISNDEFESLSSSKPPTTKAPSIVYQAPKRISCITYTMLSSGPELNEFIPVVITGDLAGDSYAYNVLEKGHRLLLGHTASMLTGITMLKHNQQNCIATADRDEKIRISRFPESCLIEGYLLGHTKYVTAIDAASGIAENSSLLVSCGGDKTVRLWDGVKLQEICHVSTEDTSDEIPSDIAINASGKTVAVIFDQSKLLQLYTVKRDNDVVTLVASHSVECPCHPLVITYDASNNRLLVLMREPDCFMFVKICQESGADATFETVESGVSITALRDLVTKESILLPDTILEKDKQGNPVLQKEIETRGASGEEVPWKRPERIAVAKEKQRKRRQNRREKNRQTKPKRDKEEQASTTGYLTLPHPFTPSRSLIQKDNLDYTNS</sequence>
<organism evidence="7 8">
    <name type="scientific">Nitzschia inconspicua</name>
    <dbReference type="NCBI Taxonomy" id="303405"/>
    <lineage>
        <taxon>Eukaryota</taxon>
        <taxon>Sar</taxon>
        <taxon>Stramenopiles</taxon>
        <taxon>Ochrophyta</taxon>
        <taxon>Bacillariophyta</taxon>
        <taxon>Bacillariophyceae</taxon>
        <taxon>Bacillariophycidae</taxon>
        <taxon>Bacillariales</taxon>
        <taxon>Bacillariaceae</taxon>
        <taxon>Nitzschia</taxon>
    </lineage>
</organism>
<dbReference type="GO" id="GO:0043527">
    <property type="term" value="C:tRNA methyltransferase complex"/>
    <property type="evidence" value="ECO:0007669"/>
    <property type="project" value="TreeGrafter"/>
</dbReference>
<dbReference type="PROSITE" id="PS50082">
    <property type="entry name" value="WD_REPEATS_2"/>
    <property type="match status" value="1"/>
</dbReference>
<evidence type="ECO:0000256" key="4">
    <source>
        <dbReference type="ARBA" id="ARBA00023242"/>
    </source>
</evidence>
<reference evidence="7" key="2">
    <citation type="submission" date="2021-04" db="EMBL/GenBank/DDBJ databases">
        <authorList>
            <person name="Podell S."/>
        </authorList>
    </citation>
    <scope>NUCLEOTIDE SEQUENCE</scope>
    <source>
        <strain evidence="7">Hildebrandi</strain>
    </source>
</reference>
<dbReference type="Pfam" id="PF00400">
    <property type="entry name" value="WD40"/>
    <property type="match status" value="1"/>
</dbReference>
<keyword evidence="8" id="KW-1185">Reference proteome</keyword>
<protein>
    <submittedName>
        <fullName evidence="7">WD repeat-containing protein</fullName>
    </submittedName>
</protein>
<keyword evidence="2 5" id="KW-0853">WD repeat</keyword>
<dbReference type="InterPro" id="IPR001680">
    <property type="entry name" value="WD40_rpt"/>
</dbReference>
<evidence type="ECO:0000313" key="8">
    <source>
        <dbReference type="Proteomes" id="UP000693970"/>
    </source>
</evidence>
<keyword evidence="4" id="KW-0539">Nucleus</keyword>
<dbReference type="GO" id="GO:0036265">
    <property type="term" value="P:RNA (guanine-N7)-methylation"/>
    <property type="evidence" value="ECO:0007669"/>
    <property type="project" value="InterPro"/>
</dbReference>
<proteinExistence type="predicted"/>
<feature type="region of interest" description="Disordered" evidence="6">
    <location>
        <begin position="394"/>
        <end position="472"/>
    </location>
</feature>
<comment type="caution">
    <text evidence="7">The sequence shown here is derived from an EMBL/GenBank/DDBJ whole genome shotgun (WGS) entry which is preliminary data.</text>
</comment>
<feature type="compositionally biased region" description="Basic and acidic residues" evidence="6">
    <location>
        <begin position="404"/>
        <end position="417"/>
    </location>
</feature>
<accession>A0A9K3L5T2</accession>
<evidence type="ECO:0000313" key="7">
    <source>
        <dbReference type="EMBL" id="KAG7355912.1"/>
    </source>
</evidence>
<dbReference type="EMBL" id="JAGRRH010000015">
    <property type="protein sequence ID" value="KAG7355912.1"/>
    <property type="molecule type" value="Genomic_DNA"/>
</dbReference>
<feature type="compositionally biased region" description="Basic residues" evidence="6">
    <location>
        <begin position="418"/>
        <end position="434"/>
    </location>
</feature>
<feature type="repeat" description="WD" evidence="5">
    <location>
        <begin position="211"/>
        <end position="247"/>
    </location>
</feature>
<keyword evidence="3" id="KW-0677">Repeat</keyword>
<dbReference type="PROSITE" id="PS50294">
    <property type="entry name" value="WD_REPEATS_REGION"/>
    <property type="match status" value="1"/>
</dbReference>
<dbReference type="OrthoDB" id="371245at2759"/>
<reference evidence="7" key="1">
    <citation type="journal article" date="2021" name="Sci. Rep.">
        <title>Diploid genomic architecture of Nitzschia inconspicua, an elite biomass production diatom.</title>
        <authorList>
            <person name="Oliver A."/>
            <person name="Podell S."/>
            <person name="Pinowska A."/>
            <person name="Traller J.C."/>
            <person name="Smith S.R."/>
            <person name="McClure R."/>
            <person name="Beliaev A."/>
            <person name="Bohutskyi P."/>
            <person name="Hill E.A."/>
            <person name="Rabines A."/>
            <person name="Zheng H."/>
            <person name="Allen L.Z."/>
            <person name="Kuo A."/>
            <person name="Grigoriev I.V."/>
            <person name="Allen A.E."/>
            <person name="Hazlebeck D."/>
            <person name="Allen E.E."/>
        </authorList>
    </citation>
    <scope>NUCLEOTIDE SEQUENCE</scope>
    <source>
        <strain evidence="7">Hildebrandi</strain>
    </source>
</reference>
<dbReference type="InterPro" id="IPR028884">
    <property type="entry name" value="Trm82"/>
</dbReference>
<name>A0A9K3L5T2_9STRA</name>
<dbReference type="GO" id="GO:0005829">
    <property type="term" value="C:cytosol"/>
    <property type="evidence" value="ECO:0007669"/>
    <property type="project" value="TreeGrafter"/>
</dbReference>
<dbReference type="AlphaFoldDB" id="A0A9K3L5T2"/>
<dbReference type="SMART" id="SM00320">
    <property type="entry name" value="WD40"/>
    <property type="match status" value="2"/>
</dbReference>
<dbReference type="PANTHER" id="PTHR16288">
    <property type="entry name" value="WD40 REPEAT PROTEIN 4"/>
    <property type="match status" value="1"/>
</dbReference>
<feature type="compositionally biased region" description="Polar residues" evidence="6">
    <location>
        <begin position="457"/>
        <end position="472"/>
    </location>
</feature>
<gene>
    <name evidence="7" type="ORF">IV203_000598</name>
</gene>
<evidence type="ECO:0000256" key="5">
    <source>
        <dbReference type="PROSITE-ProRule" id="PRU00221"/>
    </source>
</evidence>
<dbReference type="PANTHER" id="PTHR16288:SF0">
    <property type="entry name" value="TRNA (GUANINE-N(7)-)-METHYLTRANSFERASE NON-CATALYTIC SUBUNIT WDR4"/>
    <property type="match status" value="1"/>
</dbReference>
<dbReference type="Proteomes" id="UP000693970">
    <property type="component" value="Unassembled WGS sequence"/>
</dbReference>
<evidence type="ECO:0000256" key="3">
    <source>
        <dbReference type="ARBA" id="ARBA00022737"/>
    </source>
</evidence>